<dbReference type="SUPFAM" id="SSF56349">
    <property type="entry name" value="DNA breaking-rejoining enzymes"/>
    <property type="match status" value="1"/>
</dbReference>
<dbReference type="GO" id="GO:0006310">
    <property type="term" value="P:DNA recombination"/>
    <property type="evidence" value="ECO:0007669"/>
    <property type="project" value="UniProtKB-KW"/>
</dbReference>
<gene>
    <name evidence="2" type="ORF">KFL_007300010</name>
</gene>
<feature type="non-terminal residue" evidence="2">
    <location>
        <position position="1"/>
    </location>
</feature>
<sequence length="267" mass="30586">VLAGNFGSIGDWETARAVNASGMNVTSGYGCTAEGTQRWDASGRVRVEEMRSVRELDEFAKRTWKRARGVMGPSNVTNVLNREEVTMFYERALEEAGEIANQSTSKGFEDGRRKTWWEFSEFMQRMGKQAADATGLDVVVFIHEISVDSQFLEAAGRLIRSCEEYGDPIGQGFLLRPLNERRNGFKKEAMSSGTLRRRIQQRLKDASLFEGETLHSFRRSAVQHAAEIEGYDVEKLMKRGRWSSYAAFRLYIEEIEHRFPRRRRIGH</sequence>
<dbReference type="Proteomes" id="UP000054558">
    <property type="component" value="Unassembled WGS sequence"/>
</dbReference>
<dbReference type="GO" id="GO:0015074">
    <property type="term" value="P:DNA integration"/>
    <property type="evidence" value="ECO:0007669"/>
    <property type="project" value="InterPro"/>
</dbReference>
<dbReference type="OrthoDB" id="10671661at2759"/>
<dbReference type="InterPro" id="IPR011010">
    <property type="entry name" value="DNA_brk_join_enz"/>
</dbReference>
<dbReference type="OMA" id="FIHEISV"/>
<evidence type="ECO:0000313" key="3">
    <source>
        <dbReference type="Proteomes" id="UP000054558"/>
    </source>
</evidence>
<keyword evidence="3" id="KW-1185">Reference proteome</keyword>
<evidence type="ECO:0000313" key="2">
    <source>
        <dbReference type="EMBL" id="GAQ91115.1"/>
    </source>
</evidence>
<accession>A0A1Y1IJS4</accession>
<name>A0A1Y1IJS4_KLENI</name>
<dbReference type="EMBL" id="DF237679">
    <property type="protein sequence ID" value="GAQ91115.1"/>
    <property type="molecule type" value="Genomic_DNA"/>
</dbReference>
<organism evidence="2 3">
    <name type="scientific">Klebsormidium nitens</name>
    <name type="common">Green alga</name>
    <name type="synonym">Ulothrix nitens</name>
    <dbReference type="NCBI Taxonomy" id="105231"/>
    <lineage>
        <taxon>Eukaryota</taxon>
        <taxon>Viridiplantae</taxon>
        <taxon>Streptophyta</taxon>
        <taxon>Klebsormidiophyceae</taxon>
        <taxon>Klebsormidiales</taxon>
        <taxon>Klebsormidiaceae</taxon>
        <taxon>Klebsormidium</taxon>
    </lineage>
</organism>
<reference evidence="2 3" key="1">
    <citation type="journal article" date="2014" name="Nat. Commun.">
        <title>Klebsormidium flaccidum genome reveals primary factors for plant terrestrial adaptation.</title>
        <authorList>
            <person name="Hori K."/>
            <person name="Maruyama F."/>
            <person name="Fujisawa T."/>
            <person name="Togashi T."/>
            <person name="Yamamoto N."/>
            <person name="Seo M."/>
            <person name="Sato S."/>
            <person name="Yamada T."/>
            <person name="Mori H."/>
            <person name="Tajima N."/>
            <person name="Moriyama T."/>
            <person name="Ikeuchi M."/>
            <person name="Watanabe M."/>
            <person name="Wada H."/>
            <person name="Kobayashi K."/>
            <person name="Saito M."/>
            <person name="Masuda T."/>
            <person name="Sasaki-Sekimoto Y."/>
            <person name="Mashiguchi K."/>
            <person name="Awai K."/>
            <person name="Shimojima M."/>
            <person name="Masuda S."/>
            <person name="Iwai M."/>
            <person name="Nobusawa T."/>
            <person name="Narise T."/>
            <person name="Kondo S."/>
            <person name="Saito H."/>
            <person name="Sato R."/>
            <person name="Murakawa M."/>
            <person name="Ihara Y."/>
            <person name="Oshima-Yamada Y."/>
            <person name="Ohtaka K."/>
            <person name="Satoh M."/>
            <person name="Sonobe K."/>
            <person name="Ishii M."/>
            <person name="Ohtani R."/>
            <person name="Kanamori-Sato M."/>
            <person name="Honoki R."/>
            <person name="Miyazaki D."/>
            <person name="Mochizuki H."/>
            <person name="Umetsu J."/>
            <person name="Higashi K."/>
            <person name="Shibata D."/>
            <person name="Kamiya Y."/>
            <person name="Sato N."/>
            <person name="Nakamura Y."/>
            <person name="Tabata S."/>
            <person name="Ida S."/>
            <person name="Kurokawa K."/>
            <person name="Ohta H."/>
        </authorList>
    </citation>
    <scope>NUCLEOTIDE SEQUENCE [LARGE SCALE GENOMIC DNA]</scope>
    <source>
        <strain evidence="2 3">NIES-2285</strain>
    </source>
</reference>
<dbReference type="AlphaFoldDB" id="A0A1Y1IJS4"/>
<dbReference type="Gene3D" id="1.10.443.10">
    <property type="entry name" value="Intergrase catalytic core"/>
    <property type="match status" value="1"/>
</dbReference>
<evidence type="ECO:0000256" key="1">
    <source>
        <dbReference type="ARBA" id="ARBA00023172"/>
    </source>
</evidence>
<dbReference type="GO" id="GO:0003677">
    <property type="term" value="F:DNA binding"/>
    <property type="evidence" value="ECO:0007669"/>
    <property type="project" value="InterPro"/>
</dbReference>
<dbReference type="InterPro" id="IPR013762">
    <property type="entry name" value="Integrase-like_cat_sf"/>
</dbReference>
<proteinExistence type="predicted"/>
<protein>
    <submittedName>
        <fullName evidence="2">Uncharacterized protein</fullName>
    </submittedName>
</protein>
<keyword evidence="1" id="KW-0233">DNA recombination</keyword>